<keyword evidence="2" id="KW-0802">TPR repeat</keyword>
<dbReference type="InParanoid" id="G4ZHU7"/>
<evidence type="ECO:0000256" key="2">
    <source>
        <dbReference type="ARBA" id="ARBA00022803"/>
    </source>
</evidence>
<gene>
    <name evidence="5" type="ORF">PHYSODRAFT_330858</name>
</gene>
<dbReference type="Gene3D" id="1.25.40.10">
    <property type="entry name" value="Tetratricopeptide repeat domain"/>
    <property type="match status" value="1"/>
</dbReference>
<dbReference type="KEGG" id="psoj:PHYSODRAFT_330858"/>
<dbReference type="PANTHER" id="PTHR45641">
    <property type="entry name" value="TETRATRICOPEPTIDE REPEAT PROTEIN (AFU_ORTHOLOGUE AFUA_6G03870)"/>
    <property type="match status" value="1"/>
</dbReference>
<dbReference type="PROSITE" id="PS50003">
    <property type="entry name" value="PH_DOMAIN"/>
    <property type="match status" value="1"/>
</dbReference>
<evidence type="ECO:0000313" key="6">
    <source>
        <dbReference type="Proteomes" id="UP000002640"/>
    </source>
</evidence>
<keyword evidence="6" id="KW-1185">Reference proteome</keyword>
<accession>G4ZHU7</accession>
<evidence type="ECO:0000256" key="3">
    <source>
        <dbReference type="SAM" id="MobiDB-lite"/>
    </source>
</evidence>
<evidence type="ECO:0000259" key="4">
    <source>
        <dbReference type="PROSITE" id="PS50003"/>
    </source>
</evidence>
<protein>
    <recommendedName>
        <fullName evidence="4">PH domain-containing protein</fullName>
    </recommendedName>
</protein>
<feature type="region of interest" description="Disordered" evidence="3">
    <location>
        <begin position="260"/>
        <end position="279"/>
    </location>
</feature>
<organism evidence="5 6">
    <name type="scientific">Phytophthora sojae (strain P6497)</name>
    <name type="common">Soybean stem and root rot agent</name>
    <name type="synonym">Phytophthora megasperma f. sp. glycines</name>
    <dbReference type="NCBI Taxonomy" id="1094619"/>
    <lineage>
        <taxon>Eukaryota</taxon>
        <taxon>Sar</taxon>
        <taxon>Stramenopiles</taxon>
        <taxon>Oomycota</taxon>
        <taxon>Peronosporomycetes</taxon>
        <taxon>Peronosporales</taxon>
        <taxon>Peronosporaceae</taxon>
        <taxon>Phytophthora</taxon>
    </lineage>
</organism>
<dbReference type="InterPro" id="IPR011993">
    <property type="entry name" value="PH-like_dom_sf"/>
</dbReference>
<sequence length="548" mass="60879">MSTASGPSSGGGDVNVLLKAIAEQAERLRAAQKTHGEFHERVSDDLKQLALLFVMNGEHDKALPLLHQRLVIHEKFGPDDLTAEALQELGTVYRLHGVPDIAVQHLLRALALREECHGKNSLKVAETLNSLALVSQMQGEMEQAKTYQLRSLRVLYDSAEPEDIESEDIPWEVYKRLKQQRGPSTAANSVTLLKGNMRKSVMDVVYKSSGALSPTEESARLDKGEAAGVKSKTLGSKAGATIANEQESVDVDRRRVLRSHSETSAHSLPHGGSTSDRFSAFHSSGAASIADDPDDADFDPLAQSRVNLAPNPSLQSLRPRHDAPRSSGESPHGTKTEAPPSRLSSAVPIGQSIRDFPTLQQRVESLKRRILAGYPDVNADVARLTADVDRIKARELREVGVTMVALVREMNRLCIRTDLTQQQLPVLEGMLEKKSASIFRGWEKRWFKVDPKTFILSYHFSKDDYARGFTPRGGFAVSRISNILVQRHARGNHFHFDVVVDLSTRLNPQGSRTYELRCEDEESLRYWVETLHYYKAMAQKTPPRPSTS</sequence>
<dbReference type="InterPro" id="IPR011990">
    <property type="entry name" value="TPR-like_helical_dom_sf"/>
</dbReference>
<dbReference type="Gene3D" id="2.30.29.30">
    <property type="entry name" value="Pleckstrin-homology domain (PH domain)/Phosphotyrosine-binding domain (PTB)"/>
    <property type="match status" value="1"/>
</dbReference>
<reference evidence="5 6" key="1">
    <citation type="journal article" date="2006" name="Science">
        <title>Phytophthora genome sequences uncover evolutionary origins and mechanisms of pathogenesis.</title>
        <authorList>
            <person name="Tyler B.M."/>
            <person name="Tripathy S."/>
            <person name="Zhang X."/>
            <person name="Dehal P."/>
            <person name="Jiang R.H."/>
            <person name="Aerts A."/>
            <person name="Arredondo F.D."/>
            <person name="Baxter L."/>
            <person name="Bensasson D."/>
            <person name="Beynon J.L."/>
            <person name="Chapman J."/>
            <person name="Damasceno C.M."/>
            <person name="Dorrance A.E."/>
            <person name="Dou D."/>
            <person name="Dickerman A.W."/>
            <person name="Dubchak I.L."/>
            <person name="Garbelotto M."/>
            <person name="Gijzen M."/>
            <person name="Gordon S.G."/>
            <person name="Govers F."/>
            <person name="Grunwald N.J."/>
            <person name="Huang W."/>
            <person name="Ivors K.L."/>
            <person name="Jones R.W."/>
            <person name="Kamoun S."/>
            <person name="Krampis K."/>
            <person name="Lamour K.H."/>
            <person name="Lee M.K."/>
            <person name="McDonald W.H."/>
            <person name="Medina M."/>
            <person name="Meijer H.J."/>
            <person name="Nordberg E.K."/>
            <person name="Maclean D.J."/>
            <person name="Ospina-Giraldo M.D."/>
            <person name="Morris P.F."/>
            <person name="Phuntumart V."/>
            <person name="Putnam N.H."/>
            <person name="Rash S."/>
            <person name="Rose J.K."/>
            <person name="Sakihama Y."/>
            <person name="Salamov A.A."/>
            <person name="Savidor A."/>
            <person name="Scheuring C.F."/>
            <person name="Smith B.M."/>
            <person name="Sobral B.W."/>
            <person name="Terry A."/>
            <person name="Torto-Alalibo T.A."/>
            <person name="Win J."/>
            <person name="Xu Z."/>
            <person name="Zhang H."/>
            <person name="Grigoriev I.V."/>
            <person name="Rokhsar D.S."/>
            <person name="Boore J.L."/>
        </authorList>
    </citation>
    <scope>NUCLEOTIDE SEQUENCE [LARGE SCALE GENOMIC DNA]</scope>
    <source>
        <strain evidence="5 6">P6497</strain>
    </source>
</reference>
<feature type="region of interest" description="Disordered" evidence="3">
    <location>
        <begin position="308"/>
        <end position="350"/>
    </location>
</feature>
<name>G4ZHU7_PHYSP</name>
<dbReference type="Proteomes" id="UP000002640">
    <property type="component" value="Unassembled WGS sequence"/>
</dbReference>
<dbReference type="STRING" id="1094619.G4ZHU7"/>
<keyword evidence="1" id="KW-0677">Repeat</keyword>
<evidence type="ECO:0000256" key="1">
    <source>
        <dbReference type="ARBA" id="ARBA00022737"/>
    </source>
</evidence>
<dbReference type="CDD" id="cd00821">
    <property type="entry name" value="PH"/>
    <property type="match status" value="1"/>
</dbReference>
<dbReference type="SMR" id="G4ZHU7"/>
<dbReference type="InterPro" id="IPR001849">
    <property type="entry name" value="PH_domain"/>
</dbReference>
<proteinExistence type="predicted"/>
<dbReference type="EMBL" id="JH159154">
    <property type="protein sequence ID" value="EGZ16792.1"/>
    <property type="molecule type" value="Genomic_DNA"/>
</dbReference>
<dbReference type="PANTHER" id="PTHR45641:SF19">
    <property type="entry name" value="NEPHROCYSTIN-3"/>
    <property type="match status" value="1"/>
</dbReference>
<feature type="compositionally biased region" description="Polar residues" evidence="3">
    <location>
        <begin position="264"/>
        <end position="277"/>
    </location>
</feature>
<dbReference type="InterPro" id="IPR019734">
    <property type="entry name" value="TPR_rpt"/>
</dbReference>
<dbReference type="GeneID" id="20646179"/>
<dbReference type="RefSeq" id="XP_009525850.1">
    <property type="nucleotide sequence ID" value="XM_009527555.1"/>
</dbReference>
<evidence type="ECO:0000313" key="5">
    <source>
        <dbReference type="EMBL" id="EGZ16792.1"/>
    </source>
</evidence>
<dbReference type="Pfam" id="PF13424">
    <property type="entry name" value="TPR_12"/>
    <property type="match status" value="1"/>
</dbReference>
<dbReference type="Pfam" id="PF00169">
    <property type="entry name" value="PH"/>
    <property type="match status" value="1"/>
</dbReference>
<dbReference type="AlphaFoldDB" id="G4ZHU7"/>
<feature type="domain" description="PH" evidence="4">
    <location>
        <begin position="424"/>
        <end position="536"/>
    </location>
</feature>
<dbReference type="SMART" id="SM00233">
    <property type="entry name" value="PH"/>
    <property type="match status" value="1"/>
</dbReference>
<dbReference type="SMART" id="SM00028">
    <property type="entry name" value="TPR"/>
    <property type="match status" value="3"/>
</dbReference>
<dbReference type="OMA" id="SEEIPWE"/>
<dbReference type="SUPFAM" id="SSF48452">
    <property type="entry name" value="TPR-like"/>
    <property type="match status" value="1"/>
</dbReference>
<dbReference type="SUPFAM" id="SSF50729">
    <property type="entry name" value="PH domain-like"/>
    <property type="match status" value="1"/>
</dbReference>